<keyword evidence="8" id="KW-0472">Membrane</keyword>
<comment type="caution">
    <text evidence="10">The sequence shown here is derived from an EMBL/GenBank/DDBJ whole genome shotgun (WGS) entry which is preliminary data.</text>
</comment>
<dbReference type="Gene3D" id="3.30.565.10">
    <property type="entry name" value="Histidine kinase-like ATPase, C-terminal domain"/>
    <property type="match status" value="1"/>
</dbReference>
<dbReference type="GO" id="GO:0004673">
    <property type="term" value="F:protein histidine kinase activity"/>
    <property type="evidence" value="ECO:0007669"/>
    <property type="project" value="UniProtKB-EC"/>
</dbReference>
<evidence type="ECO:0000313" key="10">
    <source>
        <dbReference type="EMBL" id="OYQ40593.1"/>
    </source>
</evidence>
<dbReference type="Gene3D" id="3.30.450.20">
    <property type="entry name" value="PAS domain"/>
    <property type="match status" value="1"/>
</dbReference>
<feature type="transmembrane region" description="Helical" evidence="8">
    <location>
        <begin position="364"/>
        <end position="383"/>
    </location>
</feature>
<keyword evidence="8" id="KW-0812">Transmembrane</keyword>
<keyword evidence="4" id="KW-0808">Transferase</keyword>
<feature type="domain" description="Histidine kinase" evidence="9">
    <location>
        <begin position="413"/>
        <end position="604"/>
    </location>
</feature>
<keyword evidence="3" id="KW-0597">Phosphoprotein</keyword>
<protein>
    <recommendedName>
        <fullName evidence="2">histidine kinase</fullName>
        <ecNumber evidence="2">2.7.13.3</ecNumber>
    </recommendedName>
</protein>
<evidence type="ECO:0000256" key="3">
    <source>
        <dbReference type="ARBA" id="ARBA00022553"/>
    </source>
</evidence>
<dbReference type="SUPFAM" id="SSF55874">
    <property type="entry name" value="ATPase domain of HSP90 chaperone/DNA topoisomerase II/histidine kinase"/>
    <property type="match status" value="1"/>
</dbReference>
<dbReference type="InterPro" id="IPR036890">
    <property type="entry name" value="HATPase_C_sf"/>
</dbReference>
<dbReference type="GO" id="GO:0005524">
    <property type="term" value="F:ATP binding"/>
    <property type="evidence" value="ECO:0007669"/>
    <property type="project" value="UniProtKB-KW"/>
</dbReference>
<dbReference type="InterPro" id="IPR011990">
    <property type="entry name" value="TPR-like_helical_dom_sf"/>
</dbReference>
<dbReference type="SMART" id="SM00028">
    <property type="entry name" value="TPR"/>
    <property type="match status" value="4"/>
</dbReference>
<sequence length="604" mass="70436">MAQEGKTPYTAKLKEYRYSKYLDSTKFYFKKALPWALKRRDTLAAFYTYKYMGDGYEHHQKLDSTLYMYDLCNTYLPKNNHRLKAFLLNDRAYTYQLLGDYNKATKLTLEALVYAEKSKNDIQIASINLSVADNLALLKLNKQAEEYYLRAVAASKRTDYLPAKEYTYRVYGNYLLKSDKIDGAFTYLQMASKFAKQTKDSISMAFAWSSLADCFWKRRETDSCFHYAKKAEGIWLRRAEYIDYSHVCNNQGRYYLNLKKYAQALDYFKKAELYLRNDLYLNEEVYSNLATAYQKLGKYERSIFYFSKANAVLKAIKDKERESQVAALNIKYQADKKEALVRDEKQKNKLAAMELREKTLQFDIGLVILLSLIVITIVVVLSYRRIQRNNKLLLESNLQLERLVLQKQTLLQEVHHRVKNNLSTLKSMLFLQARASKDEEVKAILTESQHRIQSMALIHENLYQDLENDQVYFHQFTRQLFDSVVQTFQTPNTLVQIEIDDNDVSLDVSTAIFLGLILNELATNSFKYAFKDRSEGAIRVGISSINAHYQVTYADNGVGLKSGIEDHDNGFGFRLIRILVEQMNADFSYKDENGWAIFTLDFKI</sequence>
<evidence type="ECO:0000313" key="11">
    <source>
        <dbReference type="Proteomes" id="UP000216035"/>
    </source>
</evidence>
<dbReference type="Pfam" id="PF07568">
    <property type="entry name" value="HisKA_2"/>
    <property type="match status" value="1"/>
</dbReference>
<dbReference type="EMBL" id="NOXX01000221">
    <property type="protein sequence ID" value="OYQ40593.1"/>
    <property type="molecule type" value="Genomic_DNA"/>
</dbReference>
<dbReference type="Gene3D" id="1.25.40.10">
    <property type="entry name" value="Tetratricopeptide repeat domain"/>
    <property type="match status" value="2"/>
</dbReference>
<evidence type="ECO:0000256" key="5">
    <source>
        <dbReference type="ARBA" id="ARBA00022741"/>
    </source>
</evidence>
<dbReference type="AlphaFoldDB" id="A0A255ZGB3"/>
<dbReference type="SUPFAM" id="SSF48452">
    <property type="entry name" value="TPR-like"/>
    <property type="match status" value="2"/>
</dbReference>
<dbReference type="PROSITE" id="PS50109">
    <property type="entry name" value="HIS_KIN"/>
    <property type="match status" value="1"/>
</dbReference>
<evidence type="ECO:0000256" key="7">
    <source>
        <dbReference type="ARBA" id="ARBA00022840"/>
    </source>
</evidence>
<reference evidence="10 11" key="1">
    <citation type="submission" date="2017-07" db="EMBL/GenBank/DDBJ databases">
        <title>Flavobacterium cyanobacteriorum sp. nov., isolated from cyanobacterial aggregates in a eutrophic lake.</title>
        <authorList>
            <person name="Cai H."/>
        </authorList>
    </citation>
    <scope>NUCLEOTIDE SEQUENCE [LARGE SCALE GENOMIC DNA]</scope>
    <source>
        <strain evidence="10 11">TH167</strain>
    </source>
</reference>
<keyword evidence="6" id="KW-0418">Kinase</keyword>
<keyword evidence="5" id="KW-0547">Nucleotide-binding</keyword>
<keyword evidence="8" id="KW-1133">Transmembrane helix</keyword>
<keyword evidence="11" id="KW-1185">Reference proteome</keyword>
<dbReference type="InterPro" id="IPR003594">
    <property type="entry name" value="HATPase_dom"/>
</dbReference>
<dbReference type="InterPro" id="IPR019734">
    <property type="entry name" value="TPR_rpt"/>
</dbReference>
<dbReference type="PANTHER" id="PTHR41523">
    <property type="entry name" value="TWO-COMPONENT SYSTEM SENSOR PROTEIN"/>
    <property type="match status" value="1"/>
</dbReference>
<comment type="catalytic activity">
    <reaction evidence="1">
        <text>ATP + protein L-histidine = ADP + protein N-phospho-L-histidine.</text>
        <dbReference type="EC" id="2.7.13.3"/>
    </reaction>
</comment>
<dbReference type="PANTHER" id="PTHR41523:SF8">
    <property type="entry name" value="ETHYLENE RESPONSE SENSOR PROTEIN"/>
    <property type="match status" value="1"/>
</dbReference>
<evidence type="ECO:0000256" key="6">
    <source>
        <dbReference type="ARBA" id="ARBA00022777"/>
    </source>
</evidence>
<organism evidence="10 11">
    <name type="scientific">Flavobacterium aurantiibacter</name>
    <dbReference type="NCBI Taxonomy" id="2023067"/>
    <lineage>
        <taxon>Bacteria</taxon>
        <taxon>Pseudomonadati</taxon>
        <taxon>Bacteroidota</taxon>
        <taxon>Flavobacteriia</taxon>
        <taxon>Flavobacteriales</taxon>
        <taxon>Flavobacteriaceae</taxon>
        <taxon>Flavobacterium</taxon>
    </lineage>
</organism>
<keyword evidence="7" id="KW-0067">ATP-binding</keyword>
<dbReference type="Proteomes" id="UP000216035">
    <property type="component" value="Unassembled WGS sequence"/>
</dbReference>
<evidence type="ECO:0000256" key="8">
    <source>
        <dbReference type="SAM" id="Phobius"/>
    </source>
</evidence>
<dbReference type="InterPro" id="IPR005467">
    <property type="entry name" value="His_kinase_dom"/>
</dbReference>
<evidence type="ECO:0000256" key="2">
    <source>
        <dbReference type="ARBA" id="ARBA00012438"/>
    </source>
</evidence>
<name>A0A255ZGB3_9FLAO</name>
<dbReference type="Pfam" id="PF13181">
    <property type="entry name" value="TPR_8"/>
    <property type="match status" value="2"/>
</dbReference>
<dbReference type="Pfam" id="PF02518">
    <property type="entry name" value="HATPase_c"/>
    <property type="match status" value="1"/>
</dbReference>
<proteinExistence type="predicted"/>
<dbReference type="EC" id="2.7.13.3" evidence="2"/>
<accession>A0A255ZGB3</accession>
<evidence type="ECO:0000259" key="9">
    <source>
        <dbReference type="PROSITE" id="PS50109"/>
    </source>
</evidence>
<gene>
    <name evidence="10" type="ORF">CHX27_13540</name>
</gene>
<evidence type="ECO:0000256" key="4">
    <source>
        <dbReference type="ARBA" id="ARBA00022679"/>
    </source>
</evidence>
<evidence type="ECO:0000256" key="1">
    <source>
        <dbReference type="ARBA" id="ARBA00000085"/>
    </source>
</evidence>
<dbReference type="InterPro" id="IPR011495">
    <property type="entry name" value="Sig_transdc_His_kin_sub2_dim/P"/>
</dbReference>